<dbReference type="PANTHER" id="PTHR46796:SF6">
    <property type="entry name" value="ARAC SUBFAMILY"/>
    <property type="match status" value="1"/>
</dbReference>
<gene>
    <name evidence="5" type="ORF">ACFQ5P_14840</name>
</gene>
<dbReference type="Proteomes" id="UP001597302">
    <property type="component" value="Unassembled WGS sequence"/>
</dbReference>
<keyword evidence="6" id="KW-1185">Reference proteome</keyword>
<evidence type="ECO:0000259" key="4">
    <source>
        <dbReference type="PROSITE" id="PS01124"/>
    </source>
</evidence>
<dbReference type="Gene3D" id="1.10.10.60">
    <property type="entry name" value="Homeodomain-like"/>
    <property type="match status" value="1"/>
</dbReference>
<keyword evidence="1" id="KW-0805">Transcription regulation</keyword>
<evidence type="ECO:0000256" key="2">
    <source>
        <dbReference type="ARBA" id="ARBA00023125"/>
    </source>
</evidence>
<dbReference type="RefSeq" id="WP_165571178.1">
    <property type="nucleotide sequence ID" value="NZ_CBCSAJ010000061.1"/>
</dbReference>
<dbReference type="PROSITE" id="PS01124">
    <property type="entry name" value="HTH_ARAC_FAMILY_2"/>
    <property type="match status" value="1"/>
</dbReference>
<dbReference type="Pfam" id="PF12833">
    <property type="entry name" value="HTH_18"/>
    <property type="match status" value="1"/>
</dbReference>
<name>A0ABW4DY79_9RHOB</name>
<dbReference type="SMART" id="SM00342">
    <property type="entry name" value="HTH_ARAC"/>
    <property type="match status" value="1"/>
</dbReference>
<reference evidence="6" key="1">
    <citation type="journal article" date="2019" name="Int. J. Syst. Evol. Microbiol.">
        <title>The Global Catalogue of Microorganisms (GCM) 10K type strain sequencing project: providing services to taxonomists for standard genome sequencing and annotation.</title>
        <authorList>
            <consortium name="The Broad Institute Genomics Platform"/>
            <consortium name="The Broad Institute Genome Sequencing Center for Infectious Disease"/>
            <person name="Wu L."/>
            <person name="Ma J."/>
        </authorList>
    </citation>
    <scope>NUCLEOTIDE SEQUENCE [LARGE SCALE GENOMIC DNA]</scope>
    <source>
        <strain evidence="6">CCM 8875</strain>
    </source>
</reference>
<accession>A0ABW4DY79</accession>
<dbReference type="InterPro" id="IPR018062">
    <property type="entry name" value="HTH_AraC-typ_CS"/>
</dbReference>
<organism evidence="5 6">
    <name type="scientific">Paracoccus nototheniae</name>
    <dbReference type="NCBI Taxonomy" id="2489002"/>
    <lineage>
        <taxon>Bacteria</taxon>
        <taxon>Pseudomonadati</taxon>
        <taxon>Pseudomonadota</taxon>
        <taxon>Alphaproteobacteria</taxon>
        <taxon>Rhodobacterales</taxon>
        <taxon>Paracoccaceae</taxon>
        <taxon>Paracoccus</taxon>
    </lineage>
</organism>
<proteinExistence type="predicted"/>
<dbReference type="InterPro" id="IPR009057">
    <property type="entry name" value="Homeodomain-like_sf"/>
</dbReference>
<evidence type="ECO:0000313" key="6">
    <source>
        <dbReference type="Proteomes" id="UP001597302"/>
    </source>
</evidence>
<dbReference type="EMBL" id="JBHTOQ010000031">
    <property type="protein sequence ID" value="MFD1482570.1"/>
    <property type="molecule type" value="Genomic_DNA"/>
</dbReference>
<feature type="domain" description="HTH araC/xylS-type" evidence="4">
    <location>
        <begin position="212"/>
        <end position="313"/>
    </location>
</feature>
<dbReference type="InterPro" id="IPR050204">
    <property type="entry name" value="AraC_XylS_family_regulators"/>
</dbReference>
<evidence type="ECO:0000256" key="1">
    <source>
        <dbReference type="ARBA" id="ARBA00023015"/>
    </source>
</evidence>
<dbReference type="PANTHER" id="PTHR46796">
    <property type="entry name" value="HTH-TYPE TRANSCRIPTIONAL ACTIVATOR RHAS-RELATED"/>
    <property type="match status" value="1"/>
</dbReference>
<keyword evidence="2" id="KW-0238">DNA-binding</keyword>
<sequence>MDHAPLWRRSDSLDEFAMTMSGLLRPCKVQGRARTRYRTEVLHGRLGQVGLTTVSLGGEAQVRVSAEKGISLLQIPLRGAFSATDRYGGQMQFAEGRAAQIVGPDSEIQLDFRPDTRMLIVDLCAPQLEAIGGRALFSRVARDRPAMPLTGQGAARLLRLLDFLLAEVGAGTPHPEADLRLEQALILLIGAFLQTEAPDPARPVGPLPLSLRRAEGFMAAHLDLDLTPARIAEAAGTSLRSLHRVFRTHRATTPLLALKSMRLDRARDEIAAGRVGGDGLTGLALRCGFNHMGLFAADFRQRFGQLPSRMAQDRRQSRQV</sequence>
<dbReference type="InterPro" id="IPR018060">
    <property type="entry name" value="HTH_AraC"/>
</dbReference>
<keyword evidence="3" id="KW-0804">Transcription</keyword>
<evidence type="ECO:0000256" key="3">
    <source>
        <dbReference type="ARBA" id="ARBA00023163"/>
    </source>
</evidence>
<dbReference type="Pfam" id="PF14525">
    <property type="entry name" value="AraC_binding_2"/>
    <property type="match status" value="1"/>
</dbReference>
<evidence type="ECO:0000313" key="5">
    <source>
        <dbReference type="EMBL" id="MFD1482570.1"/>
    </source>
</evidence>
<dbReference type="PROSITE" id="PS00041">
    <property type="entry name" value="HTH_ARAC_FAMILY_1"/>
    <property type="match status" value="1"/>
</dbReference>
<comment type="caution">
    <text evidence="5">The sequence shown here is derived from an EMBL/GenBank/DDBJ whole genome shotgun (WGS) entry which is preliminary data.</text>
</comment>
<dbReference type="SUPFAM" id="SSF46689">
    <property type="entry name" value="Homeodomain-like"/>
    <property type="match status" value="2"/>
</dbReference>
<protein>
    <submittedName>
        <fullName evidence="5">AraC family transcriptional regulator</fullName>
    </submittedName>
</protein>
<dbReference type="InterPro" id="IPR035418">
    <property type="entry name" value="AraC-bd_2"/>
</dbReference>